<evidence type="ECO:0000256" key="3">
    <source>
        <dbReference type="ARBA" id="ARBA00022679"/>
    </source>
</evidence>
<keyword evidence="8" id="KW-0961">Cell wall biogenesis/degradation</keyword>
<dbReference type="GO" id="GO:0016757">
    <property type="term" value="F:glycosyltransferase activity"/>
    <property type="evidence" value="ECO:0007669"/>
    <property type="project" value="UniProtKB-KW"/>
</dbReference>
<feature type="transmembrane region" description="Helical" evidence="11">
    <location>
        <begin position="196"/>
        <end position="214"/>
    </location>
</feature>
<evidence type="ECO:0000259" key="12">
    <source>
        <dbReference type="Pfam" id="PF13632"/>
    </source>
</evidence>
<proteinExistence type="inferred from homology"/>
<accession>A0A3L6GAB4</accession>
<feature type="transmembrane region" description="Helical" evidence="11">
    <location>
        <begin position="565"/>
        <end position="583"/>
    </location>
</feature>
<dbReference type="GO" id="GO:0048868">
    <property type="term" value="P:pollen tube development"/>
    <property type="evidence" value="ECO:0007669"/>
    <property type="project" value="UniProtKB-ARBA"/>
</dbReference>
<keyword evidence="2" id="KW-0328">Glycosyltransferase</keyword>
<evidence type="ECO:0000313" key="13">
    <source>
        <dbReference type="EMBL" id="PWZ45462.1"/>
    </source>
</evidence>
<evidence type="ECO:0000256" key="11">
    <source>
        <dbReference type="SAM" id="Phobius"/>
    </source>
</evidence>
<dbReference type="AlphaFoldDB" id="A0A3L6GAB4"/>
<dbReference type="Gene3D" id="3.90.550.10">
    <property type="entry name" value="Spore Coat Polysaccharide Biosynthesis Protein SpsA, Chain A"/>
    <property type="match status" value="1"/>
</dbReference>
<organism evidence="13">
    <name type="scientific">Zea mays</name>
    <name type="common">Maize</name>
    <dbReference type="NCBI Taxonomy" id="4577"/>
    <lineage>
        <taxon>Eukaryota</taxon>
        <taxon>Viridiplantae</taxon>
        <taxon>Streptophyta</taxon>
        <taxon>Embryophyta</taxon>
        <taxon>Tracheophyta</taxon>
        <taxon>Spermatophyta</taxon>
        <taxon>Magnoliopsida</taxon>
        <taxon>Liliopsida</taxon>
        <taxon>Poales</taxon>
        <taxon>Poaceae</taxon>
        <taxon>PACMAD clade</taxon>
        <taxon>Panicoideae</taxon>
        <taxon>Andropogonodae</taxon>
        <taxon>Andropogoneae</taxon>
        <taxon>Tripsacinae</taxon>
        <taxon>Zea</taxon>
    </lineage>
</organism>
<protein>
    <submittedName>
        <fullName evidence="13">Putative xyloglucan glycosyltransferase 3</fullName>
    </submittedName>
</protein>
<dbReference type="GO" id="GO:0000139">
    <property type="term" value="C:Golgi membrane"/>
    <property type="evidence" value="ECO:0007669"/>
    <property type="project" value="UniProtKB-SubCell"/>
</dbReference>
<evidence type="ECO:0000256" key="7">
    <source>
        <dbReference type="ARBA" id="ARBA00023136"/>
    </source>
</evidence>
<dbReference type="GO" id="GO:0099402">
    <property type="term" value="P:plant organ development"/>
    <property type="evidence" value="ECO:0007669"/>
    <property type="project" value="UniProtKB-ARBA"/>
</dbReference>
<comment type="caution">
    <text evidence="13">The sequence shown here is derived from an EMBL/GenBank/DDBJ whole genome shotgun (WGS) entry which is preliminary data.</text>
</comment>
<comment type="subcellular location">
    <subcellularLocation>
        <location evidence="1">Golgi apparatus membrane</location>
        <topology evidence="1">Multi-pass membrane protein</topology>
    </subcellularLocation>
</comment>
<evidence type="ECO:0000256" key="4">
    <source>
        <dbReference type="ARBA" id="ARBA00022692"/>
    </source>
</evidence>
<evidence type="ECO:0000256" key="6">
    <source>
        <dbReference type="ARBA" id="ARBA00023034"/>
    </source>
</evidence>
<reference evidence="13" key="1">
    <citation type="journal article" date="2018" name="Nat. Genet.">
        <title>Extensive intraspecific gene order and gene structural variations between Mo17 and other maize genomes.</title>
        <authorList>
            <person name="Sun S."/>
            <person name="Zhou Y."/>
            <person name="Chen J."/>
            <person name="Shi J."/>
            <person name="Zhao H."/>
            <person name="Zhao H."/>
            <person name="Song W."/>
            <person name="Zhang M."/>
            <person name="Cui Y."/>
            <person name="Dong X."/>
            <person name="Liu H."/>
            <person name="Ma X."/>
            <person name="Jiao Y."/>
            <person name="Wang B."/>
            <person name="Wei X."/>
            <person name="Stein J.C."/>
            <person name="Glaubitz J.C."/>
            <person name="Lu F."/>
            <person name="Yu G."/>
            <person name="Liang C."/>
            <person name="Fengler K."/>
            <person name="Li B."/>
            <person name="Rafalski A."/>
            <person name="Schnable P.S."/>
            <person name="Ware D.H."/>
            <person name="Buckler E.S."/>
            <person name="Lai J."/>
        </authorList>
    </citation>
    <scope>NUCLEOTIDE SEQUENCE [LARGE SCALE GENOMIC DNA]</scope>
    <source>
        <tissue evidence="13">Seedling</tissue>
    </source>
</reference>
<keyword evidence="3 13" id="KW-0808">Transferase</keyword>
<feature type="domain" description="Glycosyltransferase 2-like" evidence="12">
    <location>
        <begin position="364"/>
        <end position="560"/>
    </location>
</feature>
<name>A0A3L6GAB4_MAIZE</name>
<evidence type="ECO:0000256" key="9">
    <source>
        <dbReference type="ARBA" id="ARBA00055179"/>
    </source>
</evidence>
<dbReference type="Proteomes" id="UP000251960">
    <property type="component" value="Chromosome 10"/>
</dbReference>
<keyword evidence="5 11" id="KW-1133">Transmembrane helix</keyword>
<sequence length="759" mass="86290">MAPPSSWWGGEDQDGTPVVVKMDNPYSLVEIDGLGVPPADKARGKNAKQFTWVLLLRAHRAVGCVAWLAGGFWGVLGAVNRRVRRSRDADDEPDAEASGRGRGRAMLRFLRAFLLLSLAMLAFETVAHLKGWQFPQHLPGNLQELEEQLQHLPEHLRHLPENLRQLPDHLRMPERQEIQGWLHRAYVAWLEFRVDYIAWAIQKLSSFCILLFMVQSVDRIVQCLACFWIKIRGIKPRVPASGGKPRGTTGRKSADAENGFADGDADGYFPMVLVQMPMCNEKEVYETSISHVCQIDWPRDRLLIQVLDDSDDEVCRMLIKAEVTKWSQRGVNVIYRHRLSRTGYKAGNLKSAMACDYVKDYEFVAIFDADFQPNPDFLKLTVPHFKENPELGLVQARWSFVNKDENLLTRLQNINLCFHFEVEQQVNGVYLNFFGFNGTAGVWRIKALEDSGGWMERTTVEDMDIAVRAHLNGWKFIFLNDVKVLCELPESYQAYRKQQHRWHSGPMQLFRLCIPAVFRSKIPFWKKANLVMLFFLLRKLVLPFYSFTLFCVILPLTMFVPEAELPIWVICYIPVLMSLLNILPAPKSFPFVIPYLLFENTMSVTKFNAMVSGLFQLGSSYEWIVTKKAGRTSSASDILALAEADSHAPLPPPAKLVRRVSEGGLQEWSRLREQETAEWANKEEAAAALAAAAPATPKMTRKTKKPNRIFKKELALACLLLTAATRSLLSKQGLHFYFLLFQGVTFLAVGLDLIGEQVS</sequence>
<evidence type="ECO:0000256" key="5">
    <source>
        <dbReference type="ARBA" id="ARBA00022989"/>
    </source>
</evidence>
<dbReference type="Pfam" id="PF13632">
    <property type="entry name" value="Glyco_trans_2_3"/>
    <property type="match status" value="1"/>
</dbReference>
<dbReference type="PANTHER" id="PTHR32044">
    <property type="entry name" value="GLUCOMANNAN 4-BETA-MANNOSYLTRANSFERASE 9"/>
    <property type="match status" value="1"/>
</dbReference>
<keyword evidence="7 11" id="KW-0472">Membrane</keyword>
<dbReference type="FunFam" id="3.90.550.10:FF:000007">
    <property type="entry name" value="probable xyloglucan glycosyltransferase 5"/>
    <property type="match status" value="1"/>
</dbReference>
<gene>
    <name evidence="13" type="primary">CSLC3_1</name>
    <name evidence="13" type="ORF">Zm00014a_016988</name>
</gene>
<dbReference type="PANTHER" id="PTHR32044:SF69">
    <property type="entry name" value="XYLOGLUCAN GLYCOSYLTRANSFERASE 3-RELATED"/>
    <property type="match status" value="1"/>
</dbReference>
<comment type="similarity">
    <text evidence="10">Belongs to the glycosyltransferase 2 family. Plant cellulose synthase-like C subfamily.</text>
</comment>
<keyword evidence="4 11" id="KW-0812">Transmembrane</keyword>
<evidence type="ECO:0000256" key="8">
    <source>
        <dbReference type="ARBA" id="ARBA00023316"/>
    </source>
</evidence>
<feature type="transmembrane region" description="Helical" evidence="11">
    <location>
        <begin position="109"/>
        <end position="129"/>
    </location>
</feature>
<evidence type="ECO:0000256" key="2">
    <source>
        <dbReference type="ARBA" id="ARBA00022676"/>
    </source>
</evidence>
<dbReference type="GO" id="GO:0071555">
    <property type="term" value="P:cell wall organization"/>
    <property type="evidence" value="ECO:0007669"/>
    <property type="project" value="UniProtKB-KW"/>
</dbReference>
<dbReference type="ExpressionAtlas" id="A0A3L6GAB4">
    <property type="expression patterns" value="baseline and differential"/>
</dbReference>
<feature type="transmembrane region" description="Helical" evidence="11">
    <location>
        <begin position="735"/>
        <end position="754"/>
    </location>
</feature>
<keyword evidence="6" id="KW-0333">Golgi apparatus</keyword>
<feature type="transmembrane region" description="Helical" evidence="11">
    <location>
        <begin position="540"/>
        <end position="559"/>
    </location>
</feature>
<dbReference type="SUPFAM" id="SSF53448">
    <property type="entry name" value="Nucleotide-diphospho-sugar transferases"/>
    <property type="match status" value="1"/>
</dbReference>
<evidence type="ECO:0000256" key="1">
    <source>
        <dbReference type="ARBA" id="ARBA00004653"/>
    </source>
</evidence>
<evidence type="ECO:0000256" key="10">
    <source>
        <dbReference type="ARBA" id="ARBA00061151"/>
    </source>
</evidence>
<dbReference type="InterPro" id="IPR001173">
    <property type="entry name" value="Glyco_trans_2-like"/>
</dbReference>
<comment type="function">
    <text evidence="9">Probable beta-1,4-glucan synthase rather involved in the synthesis of the xyloglucan backbone than cellulose. Seems to work simultaneously with xyloglucan 6-xylosyltransferase. Xyloglucan is a noncellulosic polysaccharides of plant cell wall and consists of a glucan backbone substituted by xylose, galactose and fucose.</text>
</comment>
<feature type="transmembrane region" description="Helical" evidence="11">
    <location>
        <begin position="58"/>
        <end position="79"/>
    </location>
</feature>
<dbReference type="InterPro" id="IPR029044">
    <property type="entry name" value="Nucleotide-diphossugar_trans"/>
</dbReference>
<dbReference type="EMBL" id="NCVQ01000002">
    <property type="protein sequence ID" value="PWZ45462.1"/>
    <property type="molecule type" value="Genomic_DNA"/>
</dbReference>